<comment type="similarity">
    <text evidence="18">Belongs to the THEM4/THEM5 thioesterase family.</text>
</comment>
<evidence type="ECO:0000313" key="28">
    <source>
        <dbReference type="EMBL" id="CAD6446541.1"/>
    </source>
</evidence>
<name>A0A8H2VYN8_9HELO</name>
<evidence type="ECO:0000256" key="24">
    <source>
        <dbReference type="ARBA" id="ARBA00047969"/>
    </source>
</evidence>
<proteinExistence type="inferred from homology"/>
<keyword evidence="5" id="KW-1003">Cell membrane</keyword>
<evidence type="ECO:0000256" key="11">
    <source>
        <dbReference type="ARBA" id="ARBA00022946"/>
    </source>
</evidence>
<keyword evidence="9" id="KW-0378">Hydrolase</keyword>
<evidence type="ECO:0000256" key="4">
    <source>
        <dbReference type="ARBA" id="ARBA00004637"/>
    </source>
</evidence>
<evidence type="ECO:0000256" key="3">
    <source>
        <dbReference type="ARBA" id="ARBA00004632"/>
    </source>
</evidence>
<protein>
    <recommendedName>
        <fullName evidence="20">Acyl-coenzyme A thioesterase THEM4</fullName>
        <ecNumber evidence="19">3.1.2.2</ecNumber>
    </recommendedName>
    <alternativeName>
        <fullName evidence="21">Thioesterase superfamily member 4</fullName>
    </alternativeName>
</protein>
<dbReference type="InterPro" id="IPR029069">
    <property type="entry name" value="HotDog_dom_sf"/>
</dbReference>
<dbReference type="PANTHER" id="PTHR12418">
    <property type="entry name" value="ACYL-COENZYME A THIOESTERASE THEM4"/>
    <property type="match status" value="1"/>
</dbReference>
<dbReference type="CDD" id="cd03443">
    <property type="entry name" value="PaaI_thioesterase"/>
    <property type="match status" value="1"/>
</dbReference>
<dbReference type="InterPro" id="IPR006683">
    <property type="entry name" value="Thioestr_dom"/>
</dbReference>
<evidence type="ECO:0000256" key="1">
    <source>
        <dbReference type="ARBA" id="ARBA00004496"/>
    </source>
</evidence>
<keyword evidence="11" id="KW-0809">Transit peptide</keyword>
<keyword evidence="10" id="KW-0276">Fatty acid metabolism</keyword>
<dbReference type="GO" id="GO:0016787">
    <property type="term" value="F:hydrolase activity"/>
    <property type="evidence" value="ECO:0007669"/>
    <property type="project" value="UniProtKB-KW"/>
</dbReference>
<dbReference type="SUPFAM" id="SSF54637">
    <property type="entry name" value="Thioesterase/thiol ester dehydrase-isomerase"/>
    <property type="match status" value="1"/>
</dbReference>
<evidence type="ECO:0000256" key="8">
    <source>
        <dbReference type="ARBA" id="ARBA00022792"/>
    </source>
</evidence>
<evidence type="ECO:0000256" key="16">
    <source>
        <dbReference type="ARBA" id="ARBA00035852"/>
    </source>
</evidence>
<feature type="domain" description="Thioesterase" evidence="27">
    <location>
        <begin position="100"/>
        <end position="175"/>
    </location>
</feature>
<keyword evidence="15" id="KW-0966">Cell projection</keyword>
<reference evidence="28" key="1">
    <citation type="submission" date="2020-10" db="EMBL/GenBank/DDBJ databases">
        <authorList>
            <person name="Kusch S."/>
        </authorList>
    </citation>
    <scope>NUCLEOTIDE SEQUENCE</scope>
    <source>
        <strain evidence="28">SwB9</strain>
    </source>
</reference>
<evidence type="ECO:0000256" key="19">
    <source>
        <dbReference type="ARBA" id="ARBA00038848"/>
    </source>
</evidence>
<dbReference type="EMBL" id="CAJHIA010000021">
    <property type="protein sequence ID" value="CAD6446541.1"/>
    <property type="molecule type" value="Genomic_DNA"/>
</dbReference>
<comment type="caution">
    <text evidence="28">The sequence shown here is derived from an EMBL/GenBank/DDBJ whole genome shotgun (WGS) entry which is preliminary data.</text>
</comment>
<dbReference type="Gene3D" id="3.10.129.10">
    <property type="entry name" value="Hotdog Thioesterase"/>
    <property type="match status" value="1"/>
</dbReference>
<evidence type="ECO:0000256" key="12">
    <source>
        <dbReference type="ARBA" id="ARBA00023098"/>
    </source>
</evidence>
<comment type="catalytic activity">
    <reaction evidence="26">
        <text>tetradecanoyl-CoA + H2O = tetradecanoate + CoA + H(+)</text>
        <dbReference type="Rhea" id="RHEA:40119"/>
        <dbReference type="ChEBI" id="CHEBI:15377"/>
        <dbReference type="ChEBI" id="CHEBI:15378"/>
        <dbReference type="ChEBI" id="CHEBI:30807"/>
        <dbReference type="ChEBI" id="CHEBI:57287"/>
        <dbReference type="ChEBI" id="CHEBI:57385"/>
    </reaction>
    <physiologicalReaction direction="left-to-right" evidence="26">
        <dbReference type="Rhea" id="RHEA:40120"/>
    </physiologicalReaction>
</comment>
<dbReference type="GO" id="GO:0006915">
    <property type="term" value="P:apoptotic process"/>
    <property type="evidence" value="ECO:0007669"/>
    <property type="project" value="UniProtKB-KW"/>
</dbReference>
<comment type="catalytic activity">
    <reaction evidence="16">
        <text>(5Z,8Z,11Z,14Z)-eicosatetraenoyl-CoA + H2O = (5Z,8Z,11Z,14Z)-eicosatetraenoate + CoA + H(+)</text>
        <dbReference type="Rhea" id="RHEA:40151"/>
        <dbReference type="ChEBI" id="CHEBI:15377"/>
        <dbReference type="ChEBI" id="CHEBI:15378"/>
        <dbReference type="ChEBI" id="CHEBI:32395"/>
        <dbReference type="ChEBI" id="CHEBI:57287"/>
        <dbReference type="ChEBI" id="CHEBI:57368"/>
    </reaction>
    <physiologicalReaction direction="left-to-right" evidence="16">
        <dbReference type="Rhea" id="RHEA:40152"/>
    </physiologicalReaction>
</comment>
<comment type="catalytic activity">
    <reaction evidence="17">
        <text>(9Z)-octadecenoyl-CoA + H2O = (9Z)-octadecenoate + CoA + H(+)</text>
        <dbReference type="Rhea" id="RHEA:40139"/>
        <dbReference type="ChEBI" id="CHEBI:15377"/>
        <dbReference type="ChEBI" id="CHEBI:15378"/>
        <dbReference type="ChEBI" id="CHEBI:30823"/>
        <dbReference type="ChEBI" id="CHEBI:57287"/>
        <dbReference type="ChEBI" id="CHEBI:57387"/>
    </reaction>
    <physiologicalReaction direction="left-to-right" evidence="17">
        <dbReference type="Rhea" id="RHEA:40140"/>
    </physiologicalReaction>
</comment>
<evidence type="ECO:0000256" key="15">
    <source>
        <dbReference type="ARBA" id="ARBA00023273"/>
    </source>
</evidence>
<evidence type="ECO:0000256" key="9">
    <source>
        <dbReference type="ARBA" id="ARBA00022801"/>
    </source>
</evidence>
<evidence type="ECO:0000256" key="22">
    <source>
        <dbReference type="ARBA" id="ARBA00047588"/>
    </source>
</evidence>
<dbReference type="GO" id="GO:0005758">
    <property type="term" value="C:mitochondrial intermembrane space"/>
    <property type="evidence" value="ECO:0007669"/>
    <property type="project" value="UniProtKB-SubCell"/>
</dbReference>
<keyword evidence="29" id="KW-1185">Reference proteome</keyword>
<evidence type="ECO:0000256" key="5">
    <source>
        <dbReference type="ARBA" id="ARBA00022475"/>
    </source>
</evidence>
<dbReference type="PANTHER" id="PTHR12418:SF19">
    <property type="entry name" value="ACYL-COENZYME A THIOESTERASE THEM4"/>
    <property type="match status" value="1"/>
</dbReference>
<evidence type="ECO:0000256" key="6">
    <source>
        <dbReference type="ARBA" id="ARBA00022490"/>
    </source>
</evidence>
<keyword evidence="13" id="KW-0496">Mitochondrion</keyword>
<keyword evidence="12" id="KW-0443">Lipid metabolism</keyword>
<evidence type="ECO:0000256" key="17">
    <source>
        <dbReference type="ARBA" id="ARBA00037002"/>
    </source>
</evidence>
<keyword evidence="8" id="KW-0999">Mitochondrion inner membrane</keyword>
<organism evidence="28 29">
    <name type="scientific">Sclerotinia trifoliorum</name>
    <dbReference type="NCBI Taxonomy" id="28548"/>
    <lineage>
        <taxon>Eukaryota</taxon>
        <taxon>Fungi</taxon>
        <taxon>Dikarya</taxon>
        <taxon>Ascomycota</taxon>
        <taxon>Pezizomycotina</taxon>
        <taxon>Leotiomycetes</taxon>
        <taxon>Helotiales</taxon>
        <taxon>Sclerotiniaceae</taxon>
        <taxon>Sclerotinia</taxon>
    </lineage>
</organism>
<keyword evidence="6" id="KW-0963">Cytoplasm</keyword>
<gene>
    <name evidence="28" type="ORF">SCLTRI_LOCUS6333</name>
</gene>
<evidence type="ECO:0000256" key="20">
    <source>
        <dbReference type="ARBA" id="ARBA00040123"/>
    </source>
</evidence>
<comment type="catalytic activity">
    <reaction evidence="23">
        <text>hexadecanoyl-CoA + H2O = hexadecanoate + CoA + H(+)</text>
        <dbReference type="Rhea" id="RHEA:16645"/>
        <dbReference type="ChEBI" id="CHEBI:7896"/>
        <dbReference type="ChEBI" id="CHEBI:15377"/>
        <dbReference type="ChEBI" id="CHEBI:15378"/>
        <dbReference type="ChEBI" id="CHEBI:57287"/>
        <dbReference type="ChEBI" id="CHEBI:57379"/>
        <dbReference type="EC" id="3.1.2.2"/>
    </reaction>
    <physiologicalReaction direction="left-to-right" evidence="23">
        <dbReference type="Rhea" id="RHEA:16646"/>
    </physiologicalReaction>
</comment>
<evidence type="ECO:0000256" key="2">
    <source>
        <dbReference type="ARBA" id="ARBA00004569"/>
    </source>
</evidence>
<dbReference type="GO" id="GO:0005743">
    <property type="term" value="C:mitochondrial inner membrane"/>
    <property type="evidence" value="ECO:0007669"/>
    <property type="project" value="UniProtKB-SubCell"/>
</dbReference>
<evidence type="ECO:0000256" key="21">
    <source>
        <dbReference type="ARBA" id="ARBA00043210"/>
    </source>
</evidence>
<dbReference type="Proteomes" id="UP000624404">
    <property type="component" value="Unassembled WGS sequence"/>
</dbReference>
<evidence type="ECO:0000256" key="26">
    <source>
        <dbReference type="ARBA" id="ARBA00048180"/>
    </source>
</evidence>
<keyword evidence="14" id="KW-0472">Membrane</keyword>
<evidence type="ECO:0000256" key="14">
    <source>
        <dbReference type="ARBA" id="ARBA00023136"/>
    </source>
</evidence>
<comment type="catalytic activity">
    <reaction evidence="24">
        <text>decanoyl-CoA + H2O = decanoate + CoA + H(+)</text>
        <dbReference type="Rhea" id="RHEA:40059"/>
        <dbReference type="ChEBI" id="CHEBI:15377"/>
        <dbReference type="ChEBI" id="CHEBI:15378"/>
        <dbReference type="ChEBI" id="CHEBI:27689"/>
        <dbReference type="ChEBI" id="CHEBI:57287"/>
        <dbReference type="ChEBI" id="CHEBI:61430"/>
    </reaction>
    <physiologicalReaction direction="left-to-right" evidence="24">
        <dbReference type="Rhea" id="RHEA:40060"/>
    </physiologicalReaction>
</comment>
<evidence type="ECO:0000256" key="7">
    <source>
        <dbReference type="ARBA" id="ARBA00022703"/>
    </source>
</evidence>
<evidence type="ECO:0000256" key="23">
    <source>
        <dbReference type="ARBA" id="ARBA00047734"/>
    </source>
</evidence>
<dbReference type="Pfam" id="PF03061">
    <property type="entry name" value="4HBT"/>
    <property type="match status" value="1"/>
</dbReference>
<comment type="catalytic activity">
    <reaction evidence="22">
        <text>octanoyl-CoA + H2O = octanoate + CoA + H(+)</text>
        <dbReference type="Rhea" id="RHEA:30143"/>
        <dbReference type="ChEBI" id="CHEBI:15377"/>
        <dbReference type="ChEBI" id="CHEBI:15378"/>
        <dbReference type="ChEBI" id="CHEBI:25646"/>
        <dbReference type="ChEBI" id="CHEBI:57287"/>
        <dbReference type="ChEBI" id="CHEBI:57386"/>
    </reaction>
    <physiologicalReaction direction="left-to-right" evidence="22">
        <dbReference type="Rhea" id="RHEA:30144"/>
    </physiologicalReaction>
</comment>
<accession>A0A8H2VYN8</accession>
<dbReference type="OrthoDB" id="506431at2759"/>
<evidence type="ECO:0000313" key="29">
    <source>
        <dbReference type="Proteomes" id="UP000624404"/>
    </source>
</evidence>
<evidence type="ECO:0000259" key="27">
    <source>
        <dbReference type="Pfam" id="PF03061"/>
    </source>
</evidence>
<dbReference type="InterPro" id="IPR052365">
    <property type="entry name" value="THEM4/THEM5_acyl-CoA_thioest"/>
</dbReference>
<dbReference type="AlphaFoldDB" id="A0A8H2VYN8"/>
<comment type="subcellular location">
    <subcellularLocation>
        <location evidence="3">Cell projection</location>
        <location evidence="3">Ruffle membrane</location>
    </subcellularLocation>
    <subcellularLocation>
        <location evidence="1">Cytoplasm</location>
    </subcellularLocation>
    <subcellularLocation>
        <location evidence="4">Mitochondrion inner membrane</location>
        <topology evidence="4">Peripheral membrane protein</topology>
    </subcellularLocation>
    <subcellularLocation>
        <location evidence="2">Mitochondrion intermembrane space</location>
    </subcellularLocation>
</comment>
<dbReference type="GO" id="GO:0006631">
    <property type="term" value="P:fatty acid metabolic process"/>
    <property type="evidence" value="ECO:0007669"/>
    <property type="project" value="UniProtKB-KW"/>
</dbReference>
<evidence type="ECO:0000256" key="10">
    <source>
        <dbReference type="ARBA" id="ARBA00022832"/>
    </source>
</evidence>
<comment type="catalytic activity">
    <reaction evidence="25">
        <text>dodecanoyl-CoA + H2O = dodecanoate + CoA + H(+)</text>
        <dbReference type="Rhea" id="RHEA:30135"/>
        <dbReference type="ChEBI" id="CHEBI:15377"/>
        <dbReference type="ChEBI" id="CHEBI:15378"/>
        <dbReference type="ChEBI" id="CHEBI:18262"/>
        <dbReference type="ChEBI" id="CHEBI:57287"/>
        <dbReference type="ChEBI" id="CHEBI:57375"/>
    </reaction>
    <physiologicalReaction direction="left-to-right" evidence="25">
        <dbReference type="Rhea" id="RHEA:30136"/>
    </physiologicalReaction>
</comment>
<evidence type="ECO:0000256" key="25">
    <source>
        <dbReference type="ARBA" id="ARBA00048074"/>
    </source>
</evidence>
<dbReference type="EC" id="3.1.2.2" evidence="19"/>
<sequence length="194" mass="21142">MSFPEDLFPFTPIPEETVDHFSLTSWCKPILNDSSLYPFSFDSRTLKEDTGDTFTAITLQSLDTVPYYQALYSPPTSSRPFGEVLCLMSLGTHVNGHVDTAHGGFIAAMLDDMIGCVAESSRAKAENTLTAYLNVTYKKPIGTPGVVLGRSWVERREGRKLFGKGTIENGEGVVLASGDALFIIVDKIKPGAKL</sequence>
<keyword evidence="7" id="KW-0053">Apoptosis</keyword>
<evidence type="ECO:0000256" key="13">
    <source>
        <dbReference type="ARBA" id="ARBA00023128"/>
    </source>
</evidence>
<evidence type="ECO:0000256" key="18">
    <source>
        <dbReference type="ARBA" id="ARBA00038456"/>
    </source>
</evidence>